<reference evidence="6 7" key="1">
    <citation type="submission" date="2017-10" db="EMBL/GenBank/DDBJ databases">
        <title>The draft genome sequence of Lewinella nigricans NBRC 102662.</title>
        <authorList>
            <person name="Wang K."/>
        </authorList>
    </citation>
    <scope>NUCLEOTIDE SEQUENCE [LARGE SCALE GENOMIC DNA]</scope>
    <source>
        <strain evidence="6 7">NBRC 102662</strain>
    </source>
</reference>
<dbReference type="Proteomes" id="UP000223913">
    <property type="component" value="Unassembled WGS sequence"/>
</dbReference>
<dbReference type="Gene3D" id="1.10.357.10">
    <property type="entry name" value="Tetracycline Repressor, domain 2"/>
    <property type="match status" value="1"/>
</dbReference>
<sequence>MPRVKQFDEKEVLKKAMEVFWKKGFYATSMQELVDGMGINRASLYDTFGSKEELFDQAFKLYQQENQEKIRAFLFSQQPVQRGILRLFEKAIDGALRDPDTKGCFVVNATTEMVSTDCTMHTMLTENRLDFEQLFYDYLQAGSARGEITPEKDLKAIAALIFTLYNGVMVLTKVNRKKEELMAAVRAGITILEK</sequence>
<keyword evidence="7" id="KW-1185">Reference proteome</keyword>
<organism evidence="6 7">
    <name type="scientific">Flavilitoribacter nigricans (strain ATCC 23147 / DSM 23189 / NBRC 102662 / NCIMB 1420 / SS-2)</name>
    <name type="common">Lewinella nigricans</name>
    <dbReference type="NCBI Taxonomy" id="1122177"/>
    <lineage>
        <taxon>Bacteria</taxon>
        <taxon>Pseudomonadati</taxon>
        <taxon>Bacteroidota</taxon>
        <taxon>Saprospiria</taxon>
        <taxon>Saprospirales</taxon>
        <taxon>Lewinellaceae</taxon>
        <taxon>Flavilitoribacter</taxon>
    </lineage>
</organism>
<comment type="caution">
    <text evidence="6">The sequence shown here is derived from an EMBL/GenBank/DDBJ whole genome shotgun (WGS) entry which is preliminary data.</text>
</comment>
<dbReference type="RefSeq" id="WP_099152227.1">
    <property type="nucleotide sequence ID" value="NZ_PDUD01000026.1"/>
</dbReference>
<dbReference type="Pfam" id="PF00440">
    <property type="entry name" value="TetR_N"/>
    <property type="match status" value="1"/>
</dbReference>
<proteinExistence type="predicted"/>
<gene>
    <name evidence="6" type="ORF">CRP01_21800</name>
</gene>
<evidence type="ECO:0000313" key="6">
    <source>
        <dbReference type="EMBL" id="PHN04201.1"/>
    </source>
</evidence>
<dbReference type="InterPro" id="IPR036271">
    <property type="entry name" value="Tet_transcr_reg_TetR-rel_C_sf"/>
</dbReference>
<evidence type="ECO:0000256" key="2">
    <source>
        <dbReference type="ARBA" id="ARBA00023125"/>
    </source>
</evidence>
<dbReference type="OrthoDB" id="9795242at2"/>
<evidence type="ECO:0000256" key="3">
    <source>
        <dbReference type="ARBA" id="ARBA00023163"/>
    </source>
</evidence>
<evidence type="ECO:0000259" key="5">
    <source>
        <dbReference type="PROSITE" id="PS50977"/>
    </source>
</evidence>
<feature type="domain" description="HTH tetR-type" evidence="5">
    <location>
        <begin position="6"/>
        <end position="66"/>
    </location>
</feature>
<dbReference type="InterPro" id="IPR001647">
    <property type="entry name" value="HTH_TetR"/>
</dbReference>
<keyword evidence="3" id="KW-0804">Transcription</keyword>
<dbReference type="PRINTS" id="PR00455">
    <property type="entry name" value="HTHTETR"/>
</dbReference>
<keyword evidence="1" id="KW-0805">Transcription regulation</keyword>
<dbReference type="PANTHER" id="PTHR47506">
    <property type="entry name" value="TRANSCRIPTIONAL REGULATORY PROTEIN"/>
    <property type="match status" value="1"/>
</dbReference>
<dbReference type="GO" id="GO:0003677">
    <property type="term" value="F:DNA binding"/>
    <property type="evidence" value="ECO:0007669"/>
    <property type="project" value="UniProtKB-UniRule"/>
</dbReference>
<dbReference type="PANTHER" id="PTHR47506:SF1">
    <property type="entry name" value="HTH-TYPE TRANSCRIPTIONAL REGULATOR YJDC"/>
    <property type="match status" value="1"/>
</dbReference>
<accession>A0A2D0N6Q8</accession>
<dbReference type="SUPFAM" id="SSF48498">
    <property type="entry name" value="Tetracyclin repressor-like, C-terminal domain"/>
    <property type="match status" value="1"/>
</dbReference>
<dbReference type="SUPFAM" id="SSF46689">
    <property type="entry name" value="Homeodomain-like"/>
    <property type="match status" value="1"/>
</dbReference>
<name>A0A2D0N6Q8_FLAN2</name>
<dbReference type="Gene3D" id="1.10.10.60">
    <property type="entry name" value="Homeodomain-like"/>
    <property type="match status" value="1"/>
</dbReference>
<evidence type="ECO:0000313" key="7">
    <source>
        <dbReference type="Proteomes" id="UP000223913"/>
    </source>
</evidence>
<dbReference type="InterPro" id="IPR011075">
    <property type="entry name" value="TetR_C"/>
</dbReference>
<protein>
    <submittedName>
        <fullName evidence="6">TetR family transcriptional regulator</fullName>
    </submittedName>
</protein>
<evidence type="ECO:0000256" key="4">
    <source>
        <dbReference type="PROSITE-ProRule" id="PRU00335"/>
    </source>
</evidence>
<keyword evidence="2 4" id="KW-0238">DNA-binding</keyword>
<evidence type="ECO:0000256" key="1">
    <source>
        <dbReference type="ARBA" id="ARBA00023015"/>
    </source>
</evidence>
<feature type="DNA-binding region" description="H-T-H motif" evidence="4">
    <location>
        <begin position="29"/>
        <end position="48"/>
    </location>
</feature>
<dbReference type="EMBL" id="PDUD01000026">
    <property type="protein sequence ID" value="PHN04201.1"/>
    <property type="molecule type" value="Genomic_DNA"/>
</dbReference>
<dbReference type="InterPro" id="IPR009057">
    <property type="entry name" value="Homeodomain-like_sf"/>
</dbReference>
<dbReference type="Pfam" id="PF16925">
    <property type="entry name" value="TetR_C_13"/>
    <property type="match status" value="1"/>
</dbReference>
<dbReference type="AlphaFoldDB" id="A0A2D0N6Q8"/>
<dbReference type="PROSITE" id="PS50977">
    <property type="entry name" value="HTH_TETR_2"/>
    <property type="match status" value="1"/>
</dbReference>